<reference evidence="1 2" key="1">
    <citation type="submission" date="2018-05" db="EMBL/GenBank/DDBJ databases">
        <title>Genomic Encyclopedia of Archaeal and Bacterial Type Strains, Phase II (KMG-II): from individual species to whole genera.</title>
        <authorList>
            <person name="Goeker M."/>
        </authorList>
    </citation>
    <scope>NUCLEOTIDE SEQUENCE [LARGE SCALE GENOMIC DNA]</scope>
    <source>
        <strain evidence="1 2">DSM 23514</strain>
    </source>
</reference>
<proteinExistence type="predicted"/>
<organism evidence="1 2">
    <name type="scientific">Maribacter polysiphoniae</name>
    <dbReference type="NCBI Taxonomy" id="429344"/>
    <lineage>
        <taxon>Bacteria</taxon>
        <taxon>Pseudomonadati</taxon>
        <taxon>Bacteroidota</taxon>
        <taxon>Flavobacteriia</taxon>
        <taxon>Flavobacteriales</taxon>
        <taxon>Flavobacteriaceae</taxon>
        <taxon>Maribacter</taxon>
    </lineage>
</organism>
<comment type="caution">
    <text evidence="1">The sequence shown here is derived from an EMBL/GenBank/DDBJ whole genome shotgun (WGS) entry which is preliminary data.</text>
</comment>
<evidence type="ECO:0000313" key="1">
    <source>
        <dbReference type="EMBL" id="PWK24294.1"/>
    </source>
</evidence>
<name>A0A316E1E7_9FLAO</name>
<dbReference type="AlphaFoldDB" id="A0A316E1E7"/>
<dbReference type="Proteomes" id="UP000245667">
    <property type="component" value="Unassembled WGS sequence"/>
</dbReference>
<evidence type="ECO:0000313" key="2">
    <source>
        <dbReference type="Proteomes" id="UP000245667"/>
    </source>
</evidence>
<accession>A0A316E1E7</accession>
<gene>
    <name evidence="1" type="ORF">LX92_01884</name>
</gene>
<dbReference type="EMBL" id="QGGQ01000003">
    <property type="protein sequence ID" value="PWK24294.1"/>
    <property type="molecule type" value="Genomic_DNA"/>
</dbReference>
<protein>
    <submittedName>
        <fullName evidence="1">Uncharacterized protein</fullName>
    </submittedName>
</protein>
<sequence>MELVKTVQVLVKNKVSTSLKMRAFYYVANTPDLFHKSLDKTHSIHCAMHKGKEQTPLKIQSGLKRELLIF</sequence>